<evidence type="ECO:0000313" key="7">
    <source>
        <dbReference type="EMBL" id="SCM07325.1"/>
    </source>
</evidence>
<feature type="transmembrane region" description="Helical" evidence="6">
    <location>
        <begin position="265"/>
        <end position="285"/>
    </location>
</feature>
<dbReference type="AlphaFoldDB" id="A0AAX2CNE1"/>
<dbReference type="Proteomes" id="UP000242164">
    <property type="component" value="Unassembled WGS sequence"/>
</dbReference>
<evidence type="ECO:0000313" key="8">
    <source>
        <dbReference type="Proteomes" id="UP000242164"/>
    </source>
</evidence>
<evidence type="ECO:0000256" key="4">
    <source>
        <dbReference type="ARBA" id="ARBA00022989"/>
    </source>
</evidence>
<dbReference type="EMBL" id="FMIK01000063">
    <property type="protein sequence ID" value="SCM07325.1"/>
    <property type="molecule type" value="Genomic_DNA"/>
</dbReference>
<dbReference type="GO" id="GO:0055085">
    <property type="term" value="P:transmembrane transport"/>
    <property type="evidence" value="ECO:0007669"/>
    <property type="project" value="TreeGrafter"/>
</dbReference>
<feature type="transmembrane region" description="Helical" evidence="6">
    <location>
        <begin position="147"/>
        <end position="163"/>
    </location>
</feature>
<evidence type="ECO:0000256" key="2">
    <source>
        <dbReference type="ARBA" id="ARBA00009773"/>
    </source>
</evidence>
<keyword evidence="3 6" id="KW-0812">Transmembrane</keyword>
<dbReference type="PANTHER" id="PTHR21716">
    <property type="entry name" value="TRANSMEMBRANE PROTEIN"/>
    <property type="match status" value="1"/>
</dbReference>
<name>A0AAX2CNE1_9BACI</name>
<dbReference type="GO" id="GO:0016020">
    <property type="term" value="C:membrane"/>
    <property type="evidence" value="ECO:0007669"/>
    <property type="project" value="UniProtKB-SubCell"/>
</dbReference>
<dbReference type="Pfam" id="PF01594">
    <property type="entry name" value="AI-2E_transport"/>
    <property type="match status" value="1"/>
</dbReference>
<evidence type="ECO:0000256" key="1">
    <source>
        <dbReference type="ARBA" id="ARBA00004141"/>
    </source>
</evidence>
<feature type="transmembrane region" description="Helical" evidence="6">
    <location>
        <begin position="201"/>
        <end position="223"/>
    </location>
</feature>
<feature type="transmembrane region" description="Helical" evidence="6">
    <location>
        <begin position="15"/>
        <end position="45"/>
    </location>
</feature>
<comment type="subcellular location">
    <subcellularLocation>
        <location evidence="1">Membrane</location>
        <topology evidence="1">Multi-pass membrane protein</topology>
    </subcellularLocation>
</comment>
<evidence type="ECO:0000256" key="5">
    <source>
        <dbReference type="ARBA" id="ARBA00023136"/>
    </source>
</evidence>
<feature type="transmembrane region" description="Helical" evidence="6">
    <location>
        <begin position="297"/>
        <end position="327"/>
    </location>
</feature>
<proteinExistence type="inferred from homology"/>
<evidence type="ECO:0000256" key="6">
    <source>
        <dbReference type="SAM" id="Phobius"/>
    </source>
</evidence>
<keyword evidence="5 6" id="KW-0472">Membrane</keyword>
<keyword evidence="4 6" id="KW-1133">Transmembrane helix</keyword>
<dbReference type="PANTHER" id="PTHR21716:SF62">
    <property type="entry name" value="TRANSPORT PROTEIN YDBI-RELATED"/>
    <property type="match status" value="1"/>
</dbReference>
<comment type="caution">
    <text evidence="7">The sequence shown here is derived from an EMBL/GenBank/DDBJ whole genome shotgun (WGS) entry which is preliminary data.</text>
</comment>
<reference evidence="7 8" key="1">
    <citation type="submission" date="2016-08" db="EMBL/GenBank/DDBJ databases">
        <authorList>
            <person name="Loux V."/>
            <person name="Rue O."/>
        </authorList>
    </citation>
    <scope>NUCLEOTIDE SEQUENCE [LARGE SCALE GENOMIC DNA]</scope>
    <source>
        <strain evidence="7 8">AFSSA_08CEB44bac</strain>
    </source>
</reference>
<gene>
    <name evidence="7" type="ORF">BCB44BAC_04421</name>
</gene>
<dbReference type="InterPro" id="IPR002549">
    <property type="entry name" value="AI-2E-like"/>
</dbReference>
<comment type="similarity">
    <text evidence="2">Belongs to the autoinducer-2 exporter (AI-2E) (TC 2.A.86) family.</text>
</comment>
<evidence type="ECO:0008006" key="9">
    <source>
        <dbReference type="Google" id="ProtNLM"/>
    </source>
</evidence>
<organism evidence="7 8">
    <name type="scientific">Bacillus cytotoxicus</name>
    <dbReference type="NCBI Taxonomy" id="580165"/>
    <lineage>
        <taxon>Bacteria</taxon>
        <taxon>Bacillati</taxon>
        <taxon>Bacillota</taxon>
        <taxon>Bacilli</taxon>
        <taxon>Bacillales</taxon>
        <taxon>Bacillaceae</taxon>
        <taxon>Bacillus</taxon>
        <taxon>Bacillus cereus group</taxon>
    </lineage>
</organism>
<protein>
    <recommendedName>
        <fullName evidence="9">AI-2E family transporter</fullName>
    </recommendedName>
</protein>
<feature type="transmembrane region" description="Helical" evidence="6">
    <location>
        <begin position="66"/>
        <end position="87"/>
    </location>
</feature>
<dbReference type="RefSeq" id="WP_087099605.1">
    <property type="nucleotide sequence ID" value="NZ_CP066179.1"/>
</dbReference>
<feature type="transmembrane region" description="Helical" evidence="6">
    <location>
        <begin position="229"/>
        <end position="253"/>
    </location>
</feature>
<sequence length="347" mass="39716">MQMKNLFQSKGFQRLLILLLLALILYGLKSMFNLILITFILTYLMDRFQKFISRKLDHFMLINRKIIIAFLYVMFVGGITITLFKYLPVLTVQISQLIYQFNVFLKNPPDNDMIKASIHAINHMELSKYIGQGVDIIYKSIANVGKFGLQFLLSLILSLFFLLEKARIVAFTEKFKESKLAIFYNEIEYFGKKFARSFGKVIEAQFLIAIVNCVLSVIALWILGFPQLLGLSLMIFLLGLIPVAGVIISLFPLCMIAYNIGSITYVIYILIIVAVIHALESYVLNPKFMSQKTNLPIFYTFMVLIFSEHFLGVWGLIIGIPVFMFLLDVLDVTSDEIEKGANEKIES</sequence>
<accession>A0AAX2CNE1</accession>
<evidence type="ECO:0000256" key="3">
    <source>
        <dbReference type="ARBA" id="ARBA00022692"/>
    </source>
</evidence>